<organism evidence="2 3">
    <name type="scientific">Janthinobacterium psychrotolerans</name>
    <dbReference type="NCBI Taxonomy" id="1747903"/>
    <lineage>
        <taxon>Bacteria</taxon>
        <taxon>Pseudomonadati</taxon>
        <taxon>Pseudomonadota</taxon>
        <taxon>Betaproteobacteria</taxon>
        <taxon>Burkholderiales</taxon>
        <taxon>Oxalobacteraceae</taxon>
        <taxon>Janthinobacterium</taxon>
    </lineage>
</organism>
<evidence type="ECO:0000256" key="1">
    <source>
        <dbReference type="SAM" id="SignalP"/>
    </source>
</evidence>
<dbReference type="OrthoDB" id="8703681at2"/>
<comment type="caution">
    <text evidence="2">The sequence shown here is derived from an EMBL/GenBank/DDBJ whole genome shotgun (WGS) entry which is preliminary data.</text>
</comment>
<dbReference type="STRING" id="1747903.ASR47_10029"/>
<reference evidence="2 3" key="1">
    <citation type="submission" date="2016-04" db="EMBL/GenBank/DDBJ databases">
        <title>Draft genome sequence of Janthinobacterium psychrotolerans sp. nov., isolated from freshwater sediments in Denmark.</title>
        <authorList>
            <person name="Gong X."/>
            <person name="Skrivergaard S."/>
            <person name="Korsgaard B.S."/>
            <person name="Schreiber L."/>
            <person name="Marshall I.P."/>
            <person name="Finster K."/>
            <person name="Schramm A."/>
        </authorList>
    </citation>
    <scope>NUCLEOTIDE SEQUENCE [LARGE SCALE GENOMIC DNA]</scope>
    <source>
        <strain evidence="2 3">S3-2</strain>
    </source>
</reference>
<dbReference type="RefSeq" id="WP_065309987.1">
    <property type="nucleotide sequence ID" value="NZ_LOCQ01000061.1"/>
</dbReference>
<keyword evidence="1" id="KW-0732">Signal</keyword>
<dbReference type="PROSITE" id="PS51257">
    <property type="entry name" value="PROKAR_LIPOPROTEIN"/>
    <property type="match status" value="1"/>
</dbReference>
<proteinExistence type="predicted"/>
<sequence>MKTPALPTLLRAACASLFVLAATACGTAPTATPAPAPGDAKLAEQIKAIVGDAACDAPKQCQTIAIGAKACGGPERYLAWSNKSNDGKQLTALARAQAEASRKLQQADGMMSACAIVTDPGATCEAGRCVLNKGIAPVM</sequence>
<evidence type="ECO:0008006" key="4">
    <source>
        <dbReference type="Google" id="ProtNLM"/>
    </source>
</evidence>
<accession>A0A1A7BW36</accession>
<dbReference type="EMBL" id="LOCQ01000061">
    <property type="protein sequence ID" value="OBV36959.1"/>
    <property type="molecule type" value="Genomic_DNA"/>
</dbReference>
<name>A0A1A7BW36_9BURK</name>
<dbReference type="AlphaFoldDB" id="A0A1A7BW36"/>
<protein>
    <recommendedName>
        <fullName evidence="4">DUF4189 domain-containing protein</fullName>
    </recommendedName>
</protein>
<feature type="chain" id="PRO_5008355352" description="DUF4189 domain-containing protein" evidence="1">
    <location>
        <begin position="22"/>
        <end position="139"/>
    </location>
</feature>
<evidence type="ECO:0000313" key="3">
    <source>
        <dbReference type="Proteomes" id="UP000092713"/>
    </source>
</evidence>
<keyword evidence="3" id="KW-1185">Reference proteome</keyword>
<evidence type="ECO:0000313" key="2">
    <source>
        <dbReference type="EMBL" id="OBV36959.1"/>
    </source>
</evidence>
<gene>
    <name evidence="2" type="ORF">ASR47_10029</name>
</gene>
<dbReference type="Proteomes" id="UP000092713">
    <property type="component" value="Unassembled WGS sequence"/>
</dbReference>
<feature type="signal peptide" evidence="1">
    <location>
        <begin position="1"/>
        <end position="21"/>
    </location>
</feature>